<dbReference type="Gene3D" id="3.40.1110.10">
    <property type="entry name" value="Calcium-transporting ATPase, cytoplasmic domain N"/>
    <property type="match status" value="1"/>
</dbReference>
<keyword evidence="6 15" id="KW-0812">Transmembrane</keyword>
<dbReference type="InterPro" id="IPR006121">
    <property type="entry name" value="HMA_dom"/>
</dbReference>
<evidence type="ECO:0000256" key="7">
    <source>
        <dbReference type="ARBA" id="ARBA00022723"/>
    </source>
</evidence>
<gene>
    <name evidence="17" type="ORF">BA177_05535</name>
</gene>
<evidence type="ECO:0000256" key="12">
    <source>
        <dbReference type="ARBA" id="ARBA00022989"/>
    </source>
</evidence>
<evidence type="ECO:0000256" key="11">
    <source>
        <dbReference type="ARBA" id="ARBA00022967"/>
    </source>
</evidence>
<dbReference type="NCBIfam" id="TIGR01525">
    <property type="entry name" value="ATPase-IB_hvy"/>
    <property type="match status" value="1"/>
</dbReference>
<dbReference type="PANTHER" id="PTHR43520:SF5">
    <property type="entry name" value="CATION-TRANSPORTING P-TYPE ATPASE-RELATED"/>
    <property type="match status" value="1"/>
</dbReference>
<accession>A0A193LEB9</accession>
<keyword evidence="10" id="KW-0460">Magnesium</keyword>
<dbReference type="SFLD" id="SFLDS00003">
    <property type="entry name" value="Haloacid_Dehalogenase"/>
    <property type="match status" value="1"/>
</dbReference>
<keyword evidence="13" id="KW-0406">Ion transport</keyword>
<dbReference type="SUPFAM" id="SSF56784">
    <property type="entry name" value="HAD-like"/>
    <property type="match status" value="1"/>
</dbReference>
<dbReference type="PROSITE" id="PS50846">
    <property type="entry name" value="HMA_2"/>
    <property type="match status" value="1"/>
</dbReference>
<evidence type="ECO:0000256" key="1">
    <source>
        <dbReference type="ARBA" id="ARBA00004651"/>
    </source>
</evidence>
<reference evidence="17 18" key="1">
    <citation type="submission" date="2016-06" db="EMBL/GenBank/DDBJ databases">
        <title>Complete genome sequence of a deep-branching marine Gamma Proteobacterium Woeseia oceani type strain XK5.</title>
        <authorList>
            <person name="Mu D."/>
            <person name="Du Z."/>
        </authorList>
    </citation>
    <scope>NUCLEOTIDE SEQUENCE [LARGE SCALE GENOMIC DNA]</scope>
    <source>
        <strain evidence="17 18">XK5</strain>
    </source>
</reference>
<keyword evidence="14 15" id="KW-0472">Membrane</keyword>
<dbReference type="SFLD" id="SFLDG00002">
    <property type="entry name" value="C1.7:_P-type_atpase_like"/>
    <property type="match status" value="1"/>
</dbReference>
<feature type="domain" description="HMA" evidence="16">
    <location>
        <begin position="91"/>
        <end position="157"/>
    </location>
</feature>
<dbReference type="NCBIfam" id="TIGR01494">
    <property type="entry name" value="ATPase_P-type"/>
    <property type="match status" value="1"/>
</dbReference>
<keyword evidence="8 15" id="KW-0547">Nucleotide-binding</keyword>
<feature type="transmembrane region" description="Helical" evidence="15">
    <location>
        <begin position="248"/>
        <end position="266"/>
    </location>
</feature>
<dbReference type="InterPro" id="IPR021993">
    <property type="entry name" value="ATPase-cat-bd"/>
</dbReference>
<dbReference type="STRING" id="1548547.BA177_05535"/>
<dbReference type="SUPFAM" id="SSF81660">
    <property type="entry name" value="Metal cation-transporting ATPase, ATP-binding domain N"/>
    <property type="match status" value="1"/>
</dbReference>
<dbReference type="CDD" id="cd02079">
    <property type="entry name" value="P-type_ATPase_HM"/>
    <property type="match status" value="1"/>
</dbReference>
<dbReference type="InterPro" id="IPR023214">
    <property type="entry name" value="HAD_sf"/>
</dbReference>
<evidence type="ECO:0000256" key="10">
    <source>
        <dbReference type="ARBA" id="ARBA00022842"/>
    </source>
</evidence>
<evidence type="ECO:0000256" key="9">
    <source>
        <dbReference type="ARBA" id="ARBA00022840"/>
    </source>
</evidence>
<dbReference type="InterPro" id="IPR008250">
    <property type="entry name" value="ATPase_P-typ_transduc_dom_A_sf"/>
</dbReference>
<feature type="transmembrane region" description="Helical" evidence="15">
    <location>
        <begin position="453"/>
        <end position="476"/>
    </location>
</feature>
<evidence type="ECO:0000313" key="17">
    <source>
        <dbReference type="EMBL" id="ANO50739.1"/>
    </source>
</evidence>
<organism evidence="17 18">
    <name type="scientific">Woeseia oceani</name>
    <dbReference type="NCBI Taxonomy" id="1548547"/>
    <lineage>
        <taxon>Bacteria</taxon>
        <taxon>Pseudomonadati</taxon>
        <taxon>Pseudomonadota</taxon>
        <taxon>Gammaproteobacteria</taxon>
        <taxon>Woeseiales</taxon>
        <taxon>Woeseiaceae</taxon>
        <taxon>Woeseia</taxon>
    </lineage>
</organism>
<dbReference type="PROSITE" id="PS00154">
    <property type="entry name" value="ATPASE_E1_E2"/>
    <property type="match status" value="1"/>
</dbReference>
<dbReference type="InterPro" id="IPR044492">
    <property type="entry name" value="P_typ_ATPase_HD_dom"/>
</dbReference>
<dbReference type="InterPro" id="IPR027256">
    <property type="entry name" value="P-typ_ATPase_IB"/>
</dbReference>
<evidence type="ECO:0000256" key="6">
    <source>
        <dbReference type="ARBA" id="ARBA00022692"/>
    </source>
</evidence>
<keyword evidence="12 15" id="KW-1133">Transmembrane helix</keyword>
<evidence type="ECO:0000256" key="3">
    <source>
        <dbReference type="ARBA" id="ARBA00022448"/>
    </source>
</evidence>
<dbReference type="RefSeq" id="WP_068613935.1">
    <property type="nucleotide sequence ID" value="NZ_CP016268.1"/>
</dbReference>
<evidence type="ECO:0000256" key="8">
    <source>
        <dbReference type="ARBA" id="ARBA00022741"/>
    </source>
</evidence>
<dbReference type="InterPro" id="IPR023299">
    <property type="entry name" value="ATPase_P-typ_cyto_dom_N"/>
</dbReference>
<dbReference type="InterPro" id="IPR001757">
    <property type="entry name" value="P_typ_ATPase"/>
</dbReference>
<keyword evidence="3" id="KW-0813">Transport</keyword>
<dbReference type="GO" id="GO:0016887">
    <property type="term" value="F:ATP hydrolysis activity"/>
    <property type="evidence" value="ECO:0007669"/>
    <property type="project" value="InterPro"/>
</dbReference>
<dbReference type="PRINTS" id="PR00943">
    <property type="entry name" value="CUATPASE"/>
</dbReference>
<comment type="similarity">
    <text evidence="2 15">Belongs to the cation transport ATPase (P-type) (TC 3.A.3) family. Type IB subfamily.</text>
</comment>
<dbReference type="InterPro" id="IPR023298">
    <property type="entry name" value="ATPase_P-typ_TM_dom_sf"/>
</dbReference>
<dbReference type="PRINTS" id="PR00119">
    <property type="entry name" value="CATATPASE"/>
</dbReference>
<keyword evidence="4 15" id="KW-1003">Cell membrane</keyword>
<dbReference type="Proteomes" id="UP000092695">
    <property type="component" value="Chromosome"/>
</dbReference>
<dbReference type="Pfam" id="PF12156">
    <property type="entry name" value="ATPase-cat_bd"/>
    <property type="match status" value="1"/>
</dbReference>
<feature type="transmembrane region" description="Helical" evidence="15">
    <location>
        <begin position="272"/>
        <end position="290"/>
    </location>
</feature>
<dbReference type="Gene3D" id="3.30.70.100">
    <property type="match status" value="1"/>
</dbReference>
<dbReference type="SFLD" id="SFLDF00027">
    <property type="entry name" value="p-type_atpase"/>
    <property type="match status" value="1"/>
</dbReference>
<dbReference type="PANTHER" id="PTHR43520">
    <property type="entry name" value="ATP7, ISOFORM B"/>
    <property type="match status" value="1"/>
</dbReference>
<dbReference type="CDD" id="cd00371">
    <property type="entry name" value="HMA"/>
    <property type="match status" value="1"/>
</dbReference>
<dbReference type="Gene3D" id="3.40.50.1000">
    <property type="entry name" value="HAD superfamily/HAD-like"/>
    <property type="match status" value="1"/>
</dbReference>
<feature type="transmembrane region" description="Helical" evidence="15">
    <location>
        <begin position="210"/>
        <end position="228"/>
    </location>
</feature>
<keyword evidence="5" id="KW-0597">Phosphoprotein</keyword>
<dbReference type="GO" id="GO:0005524">
    <property type="term" value="F:ATP binding"/>
    <property type="evidence" value="ECO:0007669"/>
    <property type="project" value="UniProtKB-UniRule"/>
</dbReference>
<dbReference type="AlphaFoldDB" id="A0A193LEB9"/>
<dbReference type="InterPro" id="IPR059000">
    <property type="entry name" value="ATPase_P-type_domA"/>
</dbReference>
<evidence type="ECO:0000259" key="16">
    <source>
        <dbReference type="PROSITE" id="PS50846"/>
    </source>
</evidence>
<evidence type="ECO:0000313" key="18">
    <source>
        <dbReference type="Proteomes" id="UP000092695"/>
    </source>
</evidence>
<dbReference type="SUPFAM" id="SSF81653">
    <property type="entry name" value="Calcium ATPase, transduction domain A"/>
    <property type="match status" value="1"/>
</dbReference>
<dbReference type="SUPFAM" id="SSF81665">
    <property type="entry name" value="Calcium ATPase, transmembrane domain M"/>
    <property type="match status" value="1"/>
</dbReference>
<dbReference type="OrthoDB" id="9814270at2"/>
<dbReference type="GO" id="GO:0005507">
    <property type="term" value="F:copper ion binding"/>
    <property type="evidence" value="ECO:0007669"/>
    <property type="project" value="TreeGrafter"/>
</dbReference>
<dbReference type="InterPro" id="IPR036412">
    <property type="entry name" value="HAD-like_sf"/>
</dbReference>
<keyword evidence="9 15" id="KW-0067">ATP-binding</keyword>
<sequence>MNTPTACFHCGDAIPSSGPVLARVGNAQQAVCCVGCKAVAEFIHAGGMQAFYTHRDTLPGAASQPVVLADYERFDVPGVRARYVVDRDEFSEASIDIGGMYCGACGWLLDRALRRHAAVLSVDVNPVTKRSIVQWRGAEVSFSEVLASIAAVGFQPRPVGTSVVPGNSGQEYRSALKRLIVAAAAGMQVMMFAFALYAGERFGIAGNIETFLRAISMLVCLPIVFYSARPFFAGAWRGLRARSPGMDLPVAVAIGIAFIASVAAVWRGQGAVYFDSVAMFVLFLSGTRFLEMRARHTSGDLAQALAQLLPETVRRFTNNADTETVAVSELTAGDRLRVLPGDVVPADARIEDGGLSLDESILTGESAPVHRDIGSEVFAGATVRAGSATVEVIRTGAASSVAEIARLLDRAAAGRPRVVQLADRIASYFVVAVLLLAAVTGAIWLAVDAPRAFEVMLATLVVTCPCALALATPAVLAAATARLARDGCFLVNSRLLDVLRPGTTVVMDKTGTLTRGKPTVTRTRVFENADRLDEAACLAIASAMEAVSEHVLARAFSAPLSDQFKAENAVPVTGMGVEAEVNGRRYRLGSAQFVAGLSGVVDQATRGAASSDGTLVCLANEHGLLAVFTVEDELRTDVGATVDALRAAGYRVVIASGDRAVTVAALAAKLSIVDWRAEMSPQCKLQFVHDLQRRGEKVIMIGDGINDAPVMAAADASIAVDAGTALARASADAIVVSSRLAALVSAAEIAALTRRTIRQNLVWAVTYNMAAVPLAATGMLAPWMAALGMSLSSLLVIGNALRVQRHCVPRSEASVGEPRTVRAGVCT</sequence>
<dbReference type="Gene3D" id="2.70.150.10">
    <property type="entry name" value="Calcium-transporting ATPase, cytoplasmic transduction domain A"/>
    <property type="match status" value="1"/>
</dbReference>
<dbReference type="EMBL" id="CP016268">
    <property type="protein sequence ID" value="ANO50739.1"/>
    <property type="molecule type" value="Genomic_DNA"/>
</dbReference>
<dbReference type="InterPro" id="IPR036163">
    <property type="entry name" value="HMA_dom_sf"/>
</dbReference>
<evidence type="ECO:0000256" key="13">
    <source>
        <dbReference type="ARBA" id="ARBA00023065"/>
    </source>
</evidence>
<protein>
    <submittedName>
        <fullName evidence="17">Copper-translocating P-type ATPase</fullName>
    </submittedName>
</protein>
<evidence type="ECO:0000256" key="5">
    <source>
        <dbReference type="ARBA" id="ARBA00022553"/>
    </source>
</evidence>
<keyword evidence="11" id="KW-1278">Translocase</keyword>
<evidence type="ECO:0000256" key="15">
    <source>
        <dbReference type="RuleBase" id="RU362081"/>
    </source>
</evidence>
<feature type="transmembrane region" description="Helical" evidence="15">
    <location>
        <begin position="761"/>
        <end position="777"/>
    </location>
</feature>
<evidence type="ECO:0000256" key="2">
    <source>
        <dbReference type="ARBA" id="ARBA00006024"/>
    </source>
</evidence>
<dbReference type="KEGG" id="woc:BA177_05535"/>
<dbReference type="GO" id="GO:0055070">
    <property type="term" value="P:copper ion homeostasis"/>
    <property type="evidence" value="ECO:0007669"/>
    <property type="project" value="TreeGrafter"/>
</dbReference>
<comment type="subcellular location">
    <subcellularLocation>
        <location evidence="1">Cell membrane</location>
        <topology evidence="1">Multi-pass membrane protein</topology>
    </subcellularLocation>
</comment>
<evidence type="ECO:0000256" key="14">
    <source>
        <dbReference type="ARBA" id="ARBA00023136"/>
    </source>
</evidence>
<feature type="transmembrane region" description="Helical" evidence="15">
    <location>
        <begin position="425"/>
        <end position="447"/>
    </location>
</feature>
<name>A0A193LEB9_9GAMM</name>
<dbReference type="SUPFAM" id="SSF55008">
    <property type="entry name" value="HMA, heavy metal-associated domain"/>
    <property type="match status" value="1"/>
</dbReference>
<dbReference type="GO" id="GO:0043682">
    <property type="term" value="F:P-type divalent copper transporter activity"/>
    <property type="evidence" value="ECO:0007669"/>
    <property type="project" value="TreeGrafter"/>
</dbReference>
<keyword evidence="18" id="KW-1185">Reference proteome</keyword>
<proteinExistence type="inferred from homology"/>
<dbReference type="Pfam" id="PF00702">
    <property type="entry name" value="Hydrolase"/>
    <property type="match status" value="1"/>
</dbReference>
<feature type="transmembrane region" description="Helical" evidence="15">
    <location>
        <begin position="179"/>
        <end position="198"/>
    </location>
</feature>
<dbReference type="GO" id="GO:0005886">
    <property type="term" value="C:plasma membrane"/>
    <property type="evidence" value="ECO:0007669"/>
    <property type="project" value="UniProtKB-SubCell"/>
</dbReference>
<evidence type="ECO:0000256" key="4">
    <source>
        <dbReference type="ARBA" id="ARBA00022475"/>
    </source>
</evidence>
<dbReference type="Pfam" id="PF00122">
    <property type="entry name" value="E1-E2_ATPase"/>
    <property type="match status" value="1"/>
</dbReference>
<dbReference type="InterPro" id="IPR018303">
    <property type="entry name" value="ATPase_P-typ_P_site"/>
</dbReference>
<keyword evidence="7 15" id="KW-0479">Metal-binding</keyword>
<dbReference type="NCBIfam" id="TIGR01511">
    <property type="entry name" value="ATPase-IB1_Cu"/>
    <property type="match status" value="1"/>
</dbReference>